<evidence type="ECO:0000313" key="1">
    <source>
        <dbReference type="EMBL" id="CCF40166.1"/>
    </source>
</evidence>
<protein>
    <submittedName>
        <fullName evidence="1">Uncharacterized protein</fullName>
    </submittedName>
</protein>
<evidence type="ECO:0000313" key="2">
    <source>
        <dbReference type="Proteomes" id="UP000007174"/>
    </source>
</evidence>
<dbReference type="HOGENOM" id="CLU_2637939_0_0_1"/>
<name>H1VIW3_COLHI</name>
<reference evidence="2" key="1">
    <citation type="journal article" date="2012" name="Nat. Genet.">
        <title>Lifestyle transitions in plant pathogenic Colletotrichum fungi deciphered by genome and transcriptome analyses.</title>
        <authorList>
            <person name="O'Connell R.J."/>
            <person name="Thon M.R."/>
            <person name="Hacquard S."/>
            <person name="Amyotte S.G."/>
            <person name="Kleemann J."/>
            <person name="Torres M.F."/>
            <person name="Damm U."/>
            <person name="Buiate E.A."/>
            <person name="Epstein L."/>
            <person name="Alkan N."/>
            <person name="Altmueller J."/>
            <person name="Alvarado-Balderrama L."/>
            <person name="Bauser C.A."/>
            <person name="Becker C."/>
            <person name="Birren B.W."/>
            <person name="Chen Z."/>
            <person name="Choi J."/>
            <person name="Crouch J.A."/>
            <person name="Duvick J.P."/>
            <person name="Farman M.A."/>
            <person name="Gan P."/>
            <person name="Heiman D."/>
            <person name="Henrissat B."/>
            <person name="Howard R.J."/>
            <person name="Kabbage M."/>
            <person name="Koch C."/>
            <person name="Kracher B."/>
            <person name="Kubo Y."/>
            <person name="Law A.D."/>
            <person name="Lebrun M.-H."/>
            <person name="Lee Y.-H."/>
            <person name="Miyara I."/>
            <person name="Moore N."/>
            <person name="Neumann U."/>
            <person name="Nordstroem K."/>
            <person name="Panaccione D.G."/>
            <person name="Panstruga R."/>
            <person name="Place M."/>
            <person name="Proctor R.H."/>
            <person name="Prusky D."/>
            <person name="Rech G."/>
            <person name="Reinhardt R."/>
            <person name="Rollins J.A."/>
            <person name="Rounsley S."/>
            <person name="Schardl C.L."/>
            <person name="Schwartz D.C."/>
            <person name="Shenoy N."/>
            <person name="Shirasu K."/>
            <person name="Sikhakolli U.R."/>
            <person name="Stueber K."/>
            <person name="Sukno S.A."/>
            <person name="Sweigard J.A."/>
            <person name="Takano Y."/>
            <person name="Takahara H."/>
            <person name="Trail F."/>
            <person name="van der Does H.C."/>
            <person name="Voll L.M."/>
            <person name="Will I."/>
            <person name="Young S."/>
            <person name="Zeng Q."/>
            <person name="Zhang J."/>
            <person name="Zhou S."/>
            <person name="Dickman M.B."/>
            <person name="Schulze-Lefert P."/>
            <person name="Ver Loren van Themaat E."/>
            <person name="Ma L.-J."/>
            <person name="Vaillancourt L.J."/>
        </authorList>
    </citation>
    <scope>NUCLEOTIDE SEQUENCE [LARGE SCALE GENOMIC DNA]</scope>
    <source>
        <strain evidence="2">IMI 349063</strain>
    </source>
</reference>
<organism evidence="1 2">
    <name type="scientific">Colletotrichum higginsianum (strain IMI 349063)</name>
    <name type="common">Crucifer anthracnose fungus</name>
    <dbReference type="NCBI Taxonomy" id="759273"/>
    <lineage>
        <taxon>Eukaryota</taxon>
        <taxon>Fungi</taxon>
        <taxon>Dikarya</taxon>
        <taxon>Ascomycota</taxon>
        <taxon>Pezizomycotina</taxon>
        <taxon>Sordariomycetes</taxon>
        <taxon>Hypocreomycetidae</taxon>
        <taxon>Glomerellales</taxon>
        <taxon>Glomerellaceae</taxon>
        <taxon>Colletotrichum</taxon>
        <taxon>Colletotrichum destructivum species complex</taxon>
    </lineage>
</organism>
<gene>
    <name evidence="1" type="ORF">CH063_02288</name>
</gene>
<dbReference type="EMBL" id="CACQ02003913">
    <property type="protein sequence ID" value="CCF40166.1"/>
    <property type="molecule type" value="Genomic_DNA"/>
</dbReference>
<proteinExistence type="predicted"/>
<dbReference type="Proteomes" id="UP000007174">
    <property type="component" value="Unassembled WGS sequence"/>
</dbReference>
<dbReference type="AlphaFoldDB" id="H1VIW3"/>
<sequence length="77" mass="8145">MLNAVSIPPFNVSAAPFNASGSFSITAALKLSVALFSCLRLSKMIGLSRNLSNLGFASTMLPKAVSTQEHISAWLMD</sequence>
<accession>H1VIW3</accession>